<feature type="region of interest" description="Disordered" evidence="1">
    <location>
        <begin position="47"/>
        <end position="155"/>
    </location>
</feature>
<gene>
    <name evidence="2" type="ORF">SPIL2461_LOCUS21364</name>
</gene>
<dbReference type="Proteomes" id="UP000649617">
    <property type="component" value="Unassembled WGS sequence"/>
</dbReference>
<reference evidence="2" key="1">
    <citation type="submission" date="2021-02" db="EMBL/GenBank/DDBJ databases">
        <authorList>
            <person name="Dougan E. K."/>
            <person name="Rhodes N."/>
            <person name="Thang M."/>
            <person name="Chan C."/>
        </authorList>
    </citation>
    <scope>NUCLEOTIDE SEQUENCE</scope>
</reference>
<evidence type="ECO:0000313" key="2">
    <source>
        <dbReference type="EMBL" id="CAE7741994.1"/>
    </source>
</evidence>
<evidence type="ECO:0000313" key="3">
    <source>
        <dbReference type="Proteomes" id="UP000649617"/>
    </source>
</evidence>
<keyword evidence="3" id="KW-1185">Reference proteome</keyword>
<comment type="caution">
    <text evidence="2">The sequence shown here is derived from an EMBL/GenBank/DDBJ whole genome shotgun (WGS) entry which is preliminary data.</text>
</comment>
<feature type="non-terminal residue" evidence="2">
    <location>
        <position position="1"/>
    </location>
</feature>
<feature type="non-terminal residue" evidence="2">
    <location>
        <position position="281"/>
    </location>
</feature>
<accession>A0A812XP34</accession>
<protein>
    <submittedName>
        <fullName evidence="2">Uncharacterized protein</fullName>
    </submittedName>
</protein>
<evidence type="ECO:0000256" key="1">
    <source>
        <dbReference type="SAM" id="MobiDB-lite"/>
    </source>
</evidence>
<proteinExistence type="predicted"/>
<feature type="region of interest" description="Disordered" evidence="1">
    <location>
        <begin position="1"/>
        <end position="20"/>
    </location>
</feature>
<sequence length="281" mass="30069">EDVHLQGDTDAISAKYGERAAPMVGVAAGARDEGQAQDAVNHYLRQLTPASVEDQPSETMSEADSSQQPVKSLEFNVFDEAPANSPPKKRRQGHATNGQPSLPSAPPSEAEPGAEGDLKKKGKGNGKAAQASWLVNATARPATKRGGGKGKDPAVGADLAKARELLSSMEAKYSDACLWEARPKKKALEKDGKLLGDLANKLLLTGHEDDVEMSKTLNDFFTSVEEKNELLTSASKSPLSYVQSPMDEHAMNLFLSMEPTVLNNIIVFAATECLKNIDQEP</sequence>
<dbReference type="AlphaFoldDB" id="A0A812XP34"/>
<name>A0A812XP34_SYMPI</name>
<organism evidence="2 3">
    <name type="scientific">Symbiodinium pilosum</name>
    <name type="common">Dinoflagellate</name>
    <dbReference type="NCBI Taxonomy" id="2952"/>
    <lineage>
        <taxon>Eukaryota</taxon>
        <taxon>Sar</taxon>
        <taxon>Alveolata</taxon>
        <taxon>Dinophyceae</taxon>
        <taxon>Suessiales</taxon>
        <taxon>Symbiodiniaceae</taxon>
        <taxon>Symbiodinium</taxon>
    </lineage>
</organism>
<dbReference type="EMBL" id="CAJNIZ010046179">
    <property type="protein sequence ID" value="CAE7741994.1"/>
    <property type="molecule type" value="Genomic_DNA"/>
</dbReference>
<feature type="compositionally biased region" description="Polar residues" evidence="1">
    <location>
        <begin position="57"/>
        <end position="70"/>
    </location>
</feature>
<dbReference type="OrthoDB" id="421130at2759"/>